<dbReference type="EMBL" id="JBHSQW010000039">
    <property type="protein sequence ID" value="MFC5996404.1"/>
    <property type="molecule type" value="Genomic_DNA"/>
</dbReference>
<protein>
    <submittedName>
        <fullName evidence="2">ATP-binding protein</fullName>
    </submittedName>
</protein>
<evidence type="ECO:0000313" key="2">
    <source>
        <dbReference type="EMBL" id="MFC5996404.1"/>
    </source>
</evidence>
<comment type="caution">
    <text evidence="2">The sequence shown here is derived from an EMBL/GenBank/DDBJ whole genome shotgun (WGS) entry which is preliminary data.</text>
</comment>
<proteinExistence type="predicted"/>
<dbReference type="Gene3D" id="3.30.565.10">
    <property type="entry name" value="Histidine kinase-like ATPase, C-terminal domain"/>
    <property type="match status" value="1"/>
</dbReference>
<dbReference type="InterPro" id="IPR003594">
    <property type="entry name" value="HATPase_dom"/>
</dbReference>
<keyword evidence="3" id="KW-1185">Reference proteome</keyword>
<evidence type="ECO:0000259" key="1">
    <source>
        <dbReference type="Pfam" id="PF13581"/>
    </source>
</evidence>
<feature type="domain" description="Histidine kinase/HSP90-like ATPase" evidence="1">
    <location>
        <begin position="58"/>
        <end position="155"/>
    </location>
</feature>
<dbReference type="Pfam" id="PF13581">
    <property type="entry name" value="HATPase_c_2"/>
    <property type="match status" value="1"/>
</dbReference>
<name>A0ABW1J6F1_9PSEU</name>
<dbReference type="Proteomes" id="UP001596302">
    <property type="component" value="Unassembled WGS sequence"/>
</dbReference>
<reference evidence="3" key="1">
    <citation type="journal article" date="2019" name="Int. J. Syst. Evol. Microbiol.">
        <title>The Global Catalogue of Microorganisms (GCM) 10K type strain sequencing project: providing services to taxonomists for standard genome sequencing and annotation.</title>
        <authorList>
            <consortium name="The Broad Institute Genomics Platform"/>
            <consortium name="The Broad Institute Genome Sequencing Center for Infectious Disease"/>
            <person name="Wu L."/>
            <person name="Ma J."/>
        </authorList>
    </citation>
    <scope>NUCLEOTIDE SEQUENCE [LARGE SCALE GENOMIC DNA]</scope>
    <source>
        <strain evidence="3">CCM 8391</strain>
    </source>
</reference>
<keyword evidence="2" id="KW-0067">ATP-binding</keyword>
<evidence type="ECO:0000313" key="3">
    <source>
        <dbReference type="Proteomes" id="UP001596302"/>
    </source>
</evidence>
<organism evidence="2 3">
    <name type="scientific">Pseudonocardia hispaniensis</name>
    <dbReference type="NCBI Taxonomy" id="904933"/>
    <lineage>
        <taxon>Bacteria</taxon>
        <taxon>Bacillati</taxon>
        <taxon>Actinomycetota</taxon>
        <taxon>Actinomycetes</taxon>
        <taxon>Pseudonocardiales</taxon>
        <taxon>Pseudonocardiaceae</taxon>
        <taxon>Pseudonocardia</taxon>
    </lineage>
</organism>
<accession>A0ABW1J6F1</accession>
<gene>
    <name evidence="2" type="ORF">ACFQE5_19555</name>
</gene>
<sequence>MTAAGTSVIDPRSDRVVRWRPVPRKPERRRCLRVPTKDSAGSATVADGASAVEIRTVATAALIPTIRAVASDLAARADFDLDAISDLRMAVDEACATLVDVAAPGSGLHCTFLVFPERIQVSAQVMAAATDTTVSTDTFGWRVLETLADEVAVEHSADADGHATVSIVLGKSAGAPSQ</sequence>
<dbReference type="RefSeq" id="WP_379587050.1">
    <property type="nucleotide sequence ID" value="NZ_JBHSQW010000039.1"/>
</dbReference>
<dbReference type="GO" id="GO:0005524">
    <property type="term" value="F:ATP binding"/>
    <property type="evidence" value="ECO:0007669"/>
    <property type="project" value="UniProtKB-KW"/>
</dbReference>
<dbReference type="InterPro" id="IPR036890">
    <property type="entry name" value="HATPase_C_sf"/>
</dbReference>
<keyword evidence="2" id="KW-0547">Nucleotide-binding</keyword>